<dbReference type="CDD" id="cd02440">
    <property type="entry name" value="AdoMet_MTases"/>
    <property type="match status" value="1"/>
</dbReference>
<comment type="caution">
    <text evidence="4">The sequence shown here is derived from an EMBL/GenBank/DDBJ whole genome shotgun (WGS) entry which is preliminary data.</text>
</comment>
<dbReference type="GO" id="GO:0032259">
    <property type="term" value="P:methylation"/>
    <property type="evidence" value="ECO:0007669"/>
    <property type="project" value="UniProtKB-KW"/>
</dbReference>
<dbReference type="SUPFAM" id="SSF53335">
    <property type="entry name" value="S-adenosyl-L-methionine-dependent methyltransferases"/>
    <property type="match status" value="1"/>
</dbReference>
<dbReference type="Gene3D" id="3.40.50.150">
    <property type="entry name" value="Vaccinia Virus protein VP39"/>
    <property type="match status" value="1"/>
</dbReference>
<dbReference type="STRING" id="1618364.UX86_C0034G0005"/>
<proteinExistence type="predicted"/>
<gene>
    <name evidence="4" type="ORF">UX86_C0034G0005</name>
</gene>
<dbReference type="PANTHER" id="PTHR43861">
    <property type="entry name" value="TRANS-ACONITATE 2-METHYLTRANSFERASE-RELATED"/>
    <property type="match status" value="1"/>
</dbReference>
<dbReference type="InterPro" id="IPR041698">
    <property type="entry name" value="Methyltransf_25"/>
</dbReference>
<dbReference type="PANTHER" id="PTHR43861:SF1">
    <property type="entry name" value="TRANS-ACONITATE 2-METHYLTRANSFERASE"/>
    <property type="match status" value="1"/>
</dbReference>
<evidence type="ECO:0000313" key="4">
    <source>
        <dbReference type="EMBL" id="KKU63098.1"/>
    </source>
</evidence>
<dbReference type="EMBL" id="LCNU01000034">
    <property type="protein sequence ID" value="KKU63098.1"/>
    <property type="molecule type" value="Genomic_DNA"/>
</dbReference>
<sequence>MNYEDSTVKVFSDNAGDYSDRQVPWQFQDRERGLFLAVIKPGGKILDPGCGPGNDGKRFKDKGYEVLAADGAAGMVNLARGKGLRGKVIKYSEIDQVGEKFDGVWASYALLHIPKAELPGILTKIKEVINEGGAGGNI</sequence>
<dbReference type="Pfam" id="PF13649">
    <property type="entry name" value="Methyltransf_25"/>
    <property type="match status" value="1"/>
</dbReference>
<evidence type="ECO:0000313" key="5">
    <source>
        <dbReference type="Proteomes" id="UP000034502"/>
    </source>
</evidence>
<protein>
    <recommendedName>
        <fullName evidence="3">Methyltransferase domain-containing protein</fullName>
    </recommendedName>
</protein>
<dbReference type="Proteomes" id="UP000034502">
    <property type="component" value="Unassembled WGS sequence"/>
</dbReference>
<organism evidence="4 5">
    <name type="scientific">Candidatus Amesbacteria bacterium GW2011_GWC1_47_15</name>
    <dbReference type="NCBI Taxonomy" id="1618364"/>
    <lineage>
        <taxon>Bacteria</taxon>
        <taxon>Candidatus Amesiibacteriota</taxon>
    </lineage>
</organism>
<name>A0A0G1UAE1_9BACT</name>
<evidence type="ECO:0000259" key="3">
    <source>
        <dbReference type="Pfam" id="PF13649"/>
    </source>
</evidence>
<keyword evidence="2" id="KW-0808">Transferase</keyword>
<evidence type="ECO:0000256" key="1">
    <source>
        <dbReference type="ARBA" id="ARBA00022603"/>
    </source>
</evidence>
<feature type="domain" description="Methyltransferase" evidence="3">
    <location>
        <begin position="45"/>
        <end position="133"/>
    </location>
</feature>
<dbReference type="InterPro" id="IPR029063">
    <property type="entry name" value="SAM-dependent_MTases_sf"/>
</dbReference>
<accession>A0A0G1UAE1</accession>
<dbReference type="AlphaFoldDB" id="A0A0G1UAE1"/>
<keyword evidence="1" id="KW-0489">Methyltransferase</keyword>
<dbReference type="GO" id="GO:0008168">
    <property type="term" value="F:methyltransferase activity"/>
    <property type="evidence" value="ECO:0007669"/>
    <property type="project" value="UniProtKB-KW"/>
</dbReference>
<reference evidence="4 5" key="1">
    <citation type="journal article" date="2015" name="Nature">
        <title>rRNA introns, odd ribosomes, and small enigmatic genomes across a large radiation of phyla.</title>
        <authorList>
            <person name="Brown C.T."/>
            <person name="Hug L.A."/>
            <person name="Thomas B.C."/>
            <person name="Sharon I."/>
            <person name="Castelle C.J."/>
            <person name="Singh A."/>
            <person name="Wilkins M.J."/>
            <person name="Williams K.H."/>
            <person name="Banfield J.F."/>
        </authorList>
    </citation>
    <scope>NUCLEOTIDE SEQUENCE [LARGE SCALE GENOMIC DNA]</scope>
</reference>
<evidence type="ECO:0000256" key="2">
    <source>
        <dbReference type="ARBA" id="ARBA00022679"/>
    </source>
</evidence>